<dbReference type="EMBL" id="RCHS01003432">
    <property type="protein sequence ID" value="RMX41869.1"/>
    <property type="molecule type" value="Genomic_DNA"/>
</dbReference>
<gene>
    <name evidence="1" type="ORF">pdam_00019620</name>
</gene>
<name>A0A3M6TKH8_POCDA</name>
<reference evidence="1 2" key="1">
    <citation type="journal article" date="2018" name="Sci. Rep.">
        <title>Comparative analysis of the Pocillopora damicornis genome highlights role of immune system in coral evolution.</title>
        <authorList>
            <person name="Cunning R."/>
            <person name="Bay R.A."/>
            <person name="Gillette P."/>
            <person name="Baker A.C."/>
            <person name="Traylor-Knowles N."/>
        </authorList>
    </citation>
    <scope>NUCLEOTIDE SEQUENCE [LARGE SCALE GENOMIC DNA]</scope>
    <source>
        <strain evidence="1">RSMAS</strain>
        <tissue evidence="1">Whole animal</tissue>
    </source>
</reference>
<comment type="caution">
    <text evidence="1">The sequence shown here is derived from an EMBL/GenBank/DDBJ whole genome shotgun (WGS) entry which is preliminary data.</text>
</comment>
<proteinExistence type="predicted"/>
<accession>A0A3M6TKH8</accession>
<sequence length="117" mass="13362">MYVCIVTFKSISAKERIFRLNSLRVDTEHFALPDVDKPLSFLTIYDAPFDLSDLAIIKGLAPFCKVLHYPCGKHSLAPNIYNGLRHYREEGHMGINCTYSWFCSTVSRTDEQEDVAV</sequence>
<organism evidence="1 2">
    <name type="scientific">Pocillopora damicornis</name>
    <name type="common">Cauliflower coral</name>
    <name type="synonym">Millepora damicornis</name>
    <dbReference type="NCBI Taxonomy" id="46731"/>
    <lineage>
        <taxon>Eukaryota</taxon>
        <taxon>Metazoa</taxon>
        <taxon>Cnidaria</taxon>
        <taxon>Anthozoa</taxon>
        <taxon>Hexacorallia</taxon>
        <taxon>Scleractinia</taxon>
        <taxon>Astrocoeniina</taxon>
        <taxon>Pocilloporidae</taxon>
        <taxon>Pocillopora</taxon>
    </lineage>
</organism>
<keyword evidence="2" id="KW-1185">Reference proteome</keyword>
<dbReference type="OrthoDB" id="5990267at2759"/>
<evidence type="ECO:0000313" key="1">
    <source>
        <dbReference type="EMBL" id="RMX41869.1"/>
    </source>
</evidence>
<dbReference type="STRING" id="46731.A0A3M6TKH8"/>
<evidence type="ECO:0000313" key="2">
    <source>
        <dbReference type="Proteomes" id="UP000275408"/>
    </source>
</evidence>
<dbReference type="AlphaFoldDB" id="A0A3M6TKH8"/>
<protein>
    <submittedName>
        <fullName evidence="1">Uncharacterized protein</fullName>
    </submittedName>
</protein>
<dbReference type="Proteomes" id="UP000275408">
    <property type="component" value="Unassembled WGS sequence"/>
</dbReference>